<evidence type="ECO:0000256" key="5">
    <source>
        <dbReference type="PROSITE-ProRule" id="PRU01240"/>
    </source>
</evidence>
<evidence type="ECO:0008006" key="11">
    <source>
        <dbReference type="Google" id="ProtNLM"/>
    </source>
</evidence>
<dbReference type="PROSITE" id="PS00138">
    <property type="entry name" value="SUBTILASE_SER"/>
    <property type="match status" value="1"/>
</dbReference>
<evidence type="ECO:0000256" key="6">
    <source>
        <dbReference type="RuleBase" id="RU003355"/>
    </source>
</evidence>
<name>M2QUL0_CERS8</name>
<dbReference type="PROSITE" id="PS00136">
    <property type="entry name" value="SUBTILASE_ASP"/>
    <property type="match status" value="1"/>
</dbReference>
<dbReference type="FunFam" id="3.40.50.200:FF:000007">
    <property type="entry name" value="Subtilisin-like serine protease"/>
    <property type="match status" value="1"/>
</dbReference>
<dbReference type="InterPro" id="IPR034193">
    <property type="entry name" value="PCSK9_ProteinaseK-like"/>
</dbReference>
<dbReference type="OrthoDB" id="19448at2759"/>
<dbReference type="PROSITE" id="PS51892">
    <property type="entry name" value="SUBTILASE"/>
    <property type="match status" value="1"/>
</dbReference>
<dbReference type="AlphaFoldDB" id="M2QUL0"/>
<keyword evidence="3 5" id="KW-0378">Hydrolase</keyword>
<dbReference type="InterPro" id="IPR000209">
    <property type="entry name" value="Peptidase_S8/S53_dom"/>
</dbReference>
<dbReference type="Gene3D" id="3.30.70.80">
    <property type="entry name" value="Peptidase S8 propeptide/proteinase inhibitor I9"/>
    <property type="match status" value="1"/>
</dbReference>
<dbReference type="Pfam" id="PF05922">
    <property type="entry name" value="Inhibitor_I9"/>
    <property type="match status" value="1"/>
</dbReference>
<dbReference type="PROSITE" id="PS00137">
    <property type="entry name" value="SUBTILASE_HIS"/>
    <property type="match status" value="1"/>
</dbReference>
<dbReference type="SUPFAM" id="SSF52743">
    <property type="entry name" value="Subtilisin-like"/>
    <property type="match status" value="1"/>
</dbReference>
<dbReference type="STRING" id="914234.M2QUL0"/>
<keyword evidence="2 5" id="KW-0645">Protease</keyword>
<dbReference type="PANTHER" id="PTHR43806">
    <property type="entry name" value="PEPTIDASE S8"/>
    <property type="match status" value="1"/>
</dbReference>
<dbReference type="PRINTS" id="PR00723">
    <property type="entry name" value="SUBTILISIN"/>
</dbReference>
<feature type="domain" description="Peptidase S8/S53" evidence="7">
    <location>
        <begin position="129"/>
        <end position="358"/>
    </location>
</feature>
<dbReference type="InterPro" id="IPR050131">
    <property type="entry name" value="Peptidase_S8_subtilisin-like"/>
</dbReference>
<evidence type="ECO:0000256" key="4">
    <source>
        <dbReference type="ARBA" id="ARBA00022825"/>
    </source>
</evidence>
<dbReference type="GO" id="GO:0005615">
    <property type="term" value="C:extracellular space"/>
    <property type="evidence" value="ECO:0007669"/>
    <property type="project" value="TreeGrafter"/>
</dbReference>
<feature type="active site" description="Charge relay system" evidence="5">
    <location>
        <position position="325"/>
    </location>
</feature>
<dbReference type="Pfam" id="PF00082">
    <property type="entry name" value="Peptidase_S8"/>
    <property type="match status" value="1"/>
</dbReference>
<protein>
    <recommendedName>
        <fullName evidence="11">Peptidase S8/S53 domain-containing protein</fullName>
    </recommendedName>
</protein>
<dbReference type="GO" id="GO:0006508">
    <property type="term" value="P:proteolysis"/>
    <property type="evidence" value="ECO:0007669"/>
    <property type="project" value="UniProtKB-KW"/>
</dbReference>
<dbReference type="InterPro" id="IPR022398">
    <property type="entry name" value="Peptidase_S8_His-AS"/>
</dbReference>
<organism evidence="9 10">
    <name type="scientific">Ceriporiopsis subvermispora (strain B)</name>
    <name type="common">White-rot fungus</name>
    <name type="synonym">Gelatoporia subvermispora</name>
    <dbReference type="NCBI Taxonomy" id="914234"/>
    <lineage>
        <taxon>Eukaryota</taxon>
        <taxon>Fungi</taxon>
        <taxon>Dikarya</taxon>
        <taxon>Basidiomycota</taxon>
        <taxon>Agaricomycotina</taxon>
        <taxon>Agaricomycetes</taxon>
        <taxon>Polyporales</taxon>
        <taxon>Gelatoporiaceae</taxon>
        <taxon>Gelatoporia</taxon>
    </lineage>
</organism>
<evidence type="ECO:0000259" key="8">
    <source>
        <dbReference type="Pfam" id="PF05922"/>
    </source>
</evidence>
<dbReference type="InterPro" id="IPR023828">
    <property type="entry name" value="Peptidase_S8_Ser-AS"/>
</dbReference>
<keyword evidence="10" id="KW-1185">Reference proteome</keyword>
<dbReference type="InterPro" id="IPR036852">
    <property type="entry name" value="Peptidase_S8/S53_dom_sf"/>
</dbReference>
<evidence type="ECO:0000256" key="2">
    <source>
        <dbReference type="ARBA" id="ARBA00022670"/>
    </source>
</evidence>
<dbReference type="Proteomes" id="UP000016930">
    <property type="component" value="Unassembled WGS sequence"/>
</dbReference>
<gene>
    <name evidence="9" type="ORF">CERSUDRAFT_111336</name>
</gene>
<dbReference type="InterPro" id="IPR015500">
    <property type="entry name" value="Peptidase_S8_subtilisin-rel"/>
</dbReference>
<evidence type="ECO:0000259" key="7">
    <source>
        <dbReference type="Pfam" id="PF00082"/>
    </source>
</evidence>
<evidence type="ECO:0000256" key="1">
    <source>
        <dbReference type="ARBA" id="ARBA00011073"/>
    </source>
</evidence>
<dbReference type="EMBL" id="KB445792">
    <property type="protein sequence ID" value="EMD40758.1"/>
    <property type="molecule type" value="Genomic_DNA"/>
</dbReference>
<dbReference type="InterPro" id="IPR023827">
    <property type="entry name" value="Peptidase_S8_Asp-AS"/>
</dbReference>
<keyword evidence="4 5" id="KW-0720">Serine protease</keyword>
<dbReference type="GO" id="GO:0004252">
    <property type="term" value="F:serine-type endopeptidase activity"/>
    <property type="evidence" value="ECO:0007669"/>
    <property type="project" value="UniProtKB-UniRule"/>
</dbReference>
<dbReference type="Gene3D" id="3.40.50.200">
    <property type="entry name" value="Peptidase S8/S53 domain"/>
    <property type="match status" value="1"/>
</dbReference>
<feature type="domain" description="Inhibitor I9" evidence="8">
    <location>
        <begin position="22"/>
        <end position="89"/>
    </location>
</feature>
<comment type="similarity">
    <text evidence="1 5 6">Belongs to the peptidase S8 family.</text>
</comment>
<reference evidence="9 10" key="1">
    <citation type="journal article" date="2012" name="Proc. Natl. Acad. Sci. U.S.A.">
        <title>Comparative genomics of Ceriporiopsis subvermispora and Phanerochaete chrysosporium provide insight into selective ligninolysis.</title>
        <authorList>
            <person name="Fernandez-Fueyo E."/>
            <person name="Ruiz-Duenas F.J."/>
            <person name="Ferreira P."/>
            <person name="Floudas D."/>
            <person name="Hibbett D.S."/>
            <person name="Canessa P."/>
            <person name="Larrondo L.F."/>
            <person name="James T.Y."/>
            <person name="Seelenfreund D."/>
            <person name="Lobos S."/>
            <person name="Polanco R."/>
            <person name="Tello M."/>
            <person name="Honda Y."/>
            <person name="Watanabe T."/>
            <person name="Watanabe T."/>
            <person name="Ryu J.S."/>
            <person name="Kubicek C.P."/>
            <person name="Schmoll M."/>
            <person name="Gaskell J."/>
            <person name="Hammel K.E."/>
            <person name="St John F.J."/>
            <person name="Vanden Wymelenberg A."/>
            <person name="Sabat G."/>
            <person name="Splinter BonDurant S."/>
            <person name="Syed K."/>
            <person name="Yadav J.S."/>
            <person name="Doddapaneni H."/>
            <person name="Subramanian V."/>
            <person name="Lavin J.L."/>
            <person name="Oguiza J.A."/>
            <person name="Perez G."/>
            <person name="Pisabarro A.G."/>
            <person name="Ramirez L."/>
            <person name="Santoyo F."/>
            <person name="Master E."/>
            <person name="Coutinho P.M."/>
            <person name="Henrissat B."/>
            <person name="Lombard V."/>
            <person name="Magnuson J.K."/>
            <person name="Kuees U."/>
            <person name="Hori C."/>
            <person name="Igarashi K."/>
            <person name="Samejima M."/>
            <person name="Held B.W."/>
            <person name="Barry K.W."/>
            <person name="LaButti K.M."/>
            <person name="Lapidus A."/>
            <person name="Lindquist E.A."/>
            <person name="Lucas S.M."/>
            <person name="Riley R."/>
            <person name="Salamov A.A."/>
            <person name="Hoffmeister D."/>
            <person name="Schwenk D."/>
            <person name="Hadar Y."/>
            <person name="Yarden O."/>
            <person name="de Vries R.P."/>
            <person name="Wiebenga A."/>
            <person name="Stenlid J."/>
            <person name="Eastwood D."/>
            <person name="Grigoriev I.V."/>
            <person name="Berka R.M."/>
            <person name="Blanchette R.A."/>
            <person name="Kersten P."/>
            <person name="Martinez A.T."/>
            <person name="Vicuna R."/>
            <person name="Cullen D."/>
        </authorList>
    </citation>
    <scope>NUCLEOTIDE SEQUENCE [LARGE SCALE GENOMIC DNA]</scope>
    <source>
        <strain evidence="9 10">B</strain>
    </source>
</reference>
<dbReference type="SUPFAM" id="SSF54897">
    <property type="entry name" value="Protease propeptides/inhibitors"/>
    <property type="match status" value="1"/>
</dbReference>
<sequence length="380" mass="40109">MATSENLVEIERCDGDKVESGYIVLLKDGVDKVAHHAWLRQRLGQNSSVTHDYSPDFINGYTGKFDEDTLTVLRASPDVKTICEDAIVRPEAQQLNAPWGLNRISQAAPLTGRDPFAQDFVYTYDNKAGSGIDIYVVDTGVLINHREFSGRARWGWSAPGLSNTDDSSTGHGTAVASVAAGFSCGVAKAASVISVKVFAADSTSTNGIIIQALEWIVANISAGRPSVVNMSLSSGASTALDEAVRRTTEFGIHVAVAAGNQTADAATRSPARSPYCTTVGGTTIMDARRFDSNWGAVVDVFAPGDNIRCANNANPTAMTFLPGTSLATPHVTGIIACFIASDGNKSPADMKQFIKNIAVRDVLSNLPAGTPNLLANNGNK</sequence>
<dbReference type="HOGENOM" id="CLU_011263_1_1_1"/>
<feature type="active site" description="Charge relay system" evidence="5">
    <location>
        <position position="138"/>
    </location>
</feature>
<dbReference type="InterPro" id="IPR037045">
    <property type="entry name" value="S8pro/Inhibitor_I9_sf"/>
</dbReference>
<accession>M2QUL0</accession>
<dbReference type="CDD" id="cd04077">
    <property type="entry name" value="Peptidases_S8_PCSK9_ProteinaseK_like"/>
    <property type="match status" value="1"/>
</dbReference>
<dbReference type="InterPro" id="IPR010259">
    <property type="entry name" value="S8pro/Inhibitor_I9"/>
</dbReference>
<dbReference type="PANTHER" id="PTHR43806:SF11">
    <property type="entry name" value="CEREVISIN-RELATED"/>
    <property type="match status" value="1"/>
</dbReference>
<evidence type="ECO:0000313" key="9">
    <source>
        <dbReference type="EMBL" id="EMD40758.1"/>
    </source>
</evidence>
<evidence type="ECO:0000256" key="3">
    <source>
        <dbReference type="ARBA" id="ARBA00022801"/>
    </source>
</evidence>
<proteinExistence type="inferred from homology"/>
<feature type="active site" description="Charge relay system" evidence="5">
    <location>
        <position position="171"/>
    </location>
</feature>
<evidence type="ECO:0000313" key="10">
    <source>
        <dbReference type="Proteomes" id="UP000016930"/>
    </source>
</evidence>